<protein>
    <submittedName>
        <fullName evidence="2">Uncharacterized protein</fullName>
    </submittedName>
</protein>
<dbReference type="AlphaFoldDB" id="A0AAW0PKR7"/>
<sequence length="188" mass="22220">MNTNQQYSFRSSGDFRVRKSSSSRGSRFTRRLSEDLFITPQSAEPKTITELSQAENNATIQAPSTSQAEVTTQKEQQTKRFGLFRRLKEENKNKKLTKPKFQVPKILIQDFSNEREIEQVKEVERKLTSRERRRQQREQKRREKERQHLEEECRRNQSVHAQSQKEKVQFGDAGSQPKSETSYGDVYF</sequence>
<accession>A0AAW0PKR7</accession>
<name>A0AAW0PKR7_9GOBI</name>
<feature type="region of interest" description="Disordered" evidence="1">
    <location>
        <begin position="58"/>
        <end position="79"/>
    </location>
</feature>
<feature type="region of interest" description="Disordered" evidence="1">
    <location>
        <begin position="1"/>
        <end position="27"/>
    </location>
</feature>
<feature type="region of interest" description="Disordered" evidence="1">
    <location>
        <begin position="121"/>
        <end position="188"/>
    </location>
</feature>
<proteinExistence type="predicted"/>
<keyword evidence="3" id="KW-1185">Reference proteome</keyword>
<feature type="compositionally biased region" description="Basic and acidic residues" evidence="1">
    <location>
        <begin position="121"/>
        <end position="155"/>
    </location>
</feature>
<comment type="caution">
    <text evidence="2">The sequence shown here is derived from an EMBL/GenBank/DDBJ whole genome shotgun (WGS) entry which is preliminary data.</text>
</comment>
<evidence type="ECO:0000313" key="3">
    <source>
        <dbReference type="Proteomes" id="UP001460270"/>
    </source>
</evidence>
<evidence type="ECO:0000256" key="1">
    <source>
        <dbReference type="SAM" id="MobiDB-lite"/>
    </source>
</evidence>
<reference evidence="3" key="1">
    <citation type="submission" date="2024-04" db="EMBL/GenBank/DDBJ databases">
        <title>Salinicola lusitanus LLJ914,a marine bacterium isolated from the Okinawa Trough.</title>
        <authorList>
            <person name="Li J."/>
        </authorList>
    </citation>
    <scope>NUCLEOTIDE SEQUENCE [LARGE SCALE GENOMIC DNA]</scope>
</reference>
<feature type="compositionally biased region" description="Polar residues" evidence="1">
    <location>
        <begin position="1"/>
        <end position="11"/>
    </location>
</feature>
<gene>
    <name evidence="2" type="ORF">WMY93_008987</name>
</gene>
<dbReference type="EMBL" id="JBBPFD010000006">
    <property type="protein sequence ID" value="KAK7922085.1"/>
    <property type="molecule type" value="Genomic_DNA"/>
</dbReference>
<organism evidence="2 3">
    <name type="scientific">Mugilogobius chulae</name>
    <name type="common">yellowstripe goby</name>
    <dbReference type="NCBI Taxonomy" id="88201"/>
    <lineage>
        <taxon>Eukaryota</taxon>
        <taxon>Metazoa</taxon>
        <taxon>Chordata</taxon>
        <taxon>Craniata</taxon>
        <taxon>Vertebrata</taxon>
        <taxon>Euteleostomi</taxon>
        <taxon>Actinopterygii</taxon>
        <taxon>Neopterygii</taxon>
        <taxon>Teleostei</taxon>
        <taxon>Neoteleostei</taxon>
        <taxon>Acanthomorphata</taxon>
        <taxon>Gobiaria</taxon>
        <taxon>Gobiiformes</taxon>
        <taxon>Gobioidei</taxon>
        <taxon>Gobiidae</taxon>
        <taxon>Gobionellinae</taxon>
        <taxon>Mugilogobius</taxon>
    </lineage>
</organism>
<dbReference type="Proteomes" id="UP001460270">
    <property type="component" value="Unassembled WGS sequence"/>
</dbReference>
<evidence type="ECO:0000313" key="2">
    <source>
        <dbReference type="EMBL" id="KAK7922085.1"/>
    </source>
</evidence>
<feature type="compositionally biased region" description="Polar residues" evidence="1">
    <location>
        <begin position="58"/>
        <end position="75"/>
    </location>
</feature>